<evidence type="ECO:0000256" key="3">
    <source>
        <dbReference type="ARBA" id="ARBA00023054"/>
    </source>
</evidence>
<dbReference type="EMBL" id="CAJNOC010001343">
    <property type="protein sequence ID" value="CAF0856483.1"/>
    <property type="molecule type" value="Genomic_DNA"/>
</dbReference>
<feature type="domain" description="Syndetin C-terminal" evidence="4">
    <location>
        <begin position="714"/>
        <end position="945"/>
    </location>
</feature>
<dbReference type="PANTHER" id="PTHR13258:SF0">
    <property type="entry name" value="SYNDETIN"/>
    <property type="match status" value="1"/>
</dbReference>
<dbReference type="AlphaFoldDB" id="A0A813WWF3"/>
<dbReference type="InterPro" id="IPR040047">
    <property type="entry name" value="VPS50"/>
</dbReference>
<dbReference type="Pfam" id="PF10474">
    <property type="entry name" value="Syndetin_C"/>
    <property type="match status" value="1"/>
</dbReference>
<name>A0A813WWF3_9BILA</name>
<evidence type="ECO:0000259" key="4">
    <source>
        <dbReference type="Pfam" id="PF10474"/>
    </source>
</evidence>
<dbReference type="GO" id="GO:0005829">
    <property type="term" value="C:cytosol"/>
    <property type="evidence" value="ECO:0007669"/>
    <property type="project" value="GOC"/>
</dbReference>
<reference evidence="6" key="1">
    <citation type="submission" date="2021-02" db="EMBL/GenBank/DDBJ databases">
        <authorList>
            <person name="Nowell W R."/>
        </authorList>
    </citation>
    <scope>NUCLEOTIDE SEQUENCE</scope>
    <source>
        <strain evidence="6">Ploen Becks lab</strain>
    </source>
</reference>
<sequence>MSLATTSSDLPTITTSIVPNQELIVSNPFIQKELYDLLEKIYFLNFLNSEETNEEFKDTVDFELKRLDFNNTDLKVQVKNLIKKLSVQHEIVGRKLSDIILQNRQAYSIELKRVSDFKHLLEDSHNMCCISRRSLEMSKNLYIHPRLKLIKKQIRKQQLIKLLIVLKEIRPFNNCTNPIIDLINAKEYVMALNLCSKTENLMCRYDHLRCIKGLKKTIRDCYNLIEESLSVSLVKVCRKYDENLFQNIFLAYEKLGKLDEFFDKLSQNLIQIIGTVSLQTLIRLIVSRRFSLNDNDASDDAELAAKIDVFVEELKQKSYTNDLFTLVLFDDYKQSLTDLCSNLWQLMKNFYKMSIWILGNSNQDQSSEGVQEQEKKLWSILYKIWQEVQIKISTYYRSMNLEHFKFDEYLDILIILNRFIELGHEFCNKNSDCNIILQSVKDQTLAYFKFYHVTHLEELKMFLENEIWQCCPVRQDFSVFNLQEYKFLRSNENLNSTESSIELIEKSLSTDTDRQRTNKFEINTNMLELIRHTENKRKKNIFDEINILKRNGHRVKNSEIEFDDYSSSSLYSNDTDYSNEDEYNHSNLQNTPNCEQEMPILTNTTLNIIRLFGKYIHMLSVFKIISFQVISYLMQLFQFYFYYIYLEFTQQESVQQQAEQNEGLVRNLVEKNSTLNSLFKNIKNDLFKNSKFDLIDTRVELLKSVRNREEYLNCINQRIIAAESLIYLSKQLEDLFPLIEKYLPQKNVQNAEINNLEIYTNILKETWKIRAPIYLYIARTSIDYNQLLESISRVNWDLDEILSMHNSYVDILLRQVDDLIKDVQSLKDLIPLNRKILNAILEESLKLIMKVLVDGYASVKKCSNEGRALMQLDFQQLVVKLEKLCDIRPVPDKDYVEAYIKAYYLPDSVIEKWTKEHTEYQPRHIVSLLGIMSQVTKKTRLGIVSSFASNNSNQSTPISSTISPFQTTMSNINMN</sequence>
<keyword evidence="2" id="KW-0653">Protein transport</keyword>
<feature type="domain" description="Vacuolar protein sorting-associated protein 54 N-terminal" evidence="5">
    <location>
        <begin position="55"/>
        <end position="356"/>
    </location>
</feature>
<keyword evidence="7" id="KW-1185">Reference proteome</keyword>
<dbReference type="Proteomes" id="UP000663879">
    <property type="component" value="Unassembled WGS sequence"/>
</dbReference>
<accession>A0A813WWF3</accession>
<dbReference type="GO" id="GO:0042147">
    <property type="term" value="P:retrograde transport, endosome to Golgi"/>
    <property type="evidence" value="ECO:0007669"/>
    <property type="project" value="InterPro"/>
</dbReference>
<evidence type="ECO:0000256" key="2">
    <source>
        <dbReference type="ARBA" id="ARBA00022927"/>
    </source>
</evidence>
<dbReference type="InterPro" id="IPR019515">
    <property type="entry name" value="VPS54_N"/>
</dbReference>
<evidence type="ECO:0000313" key="6">
    <source>
        <dbReference type="EMBL" id="CAF0856483.1"/>
    </source>
</evidence>
<dbReference type="GO" id="GO:0032456">
    <property type="term" value="P:endocytic recycling"/>
    <property type="evidence" value="ECO:0007669"/>
    <property type="project" value="InterPro"/>
</dbReference>
<proteinExistence type="predicted"/>
<evidence type="ECO:0000259" key="5">
    <source>
        <dbReference type="Pfam" id="PF10475"/>
    </source>
</evidence>
<dbReference type="GO" id="GO:0000149">
    <property type="term" value="F:SNARE binding"/>
    <property type="evidence" value="ECO:0007669"/>
    <property type="project" value="TreeGrafter"/>
</dbReference>
<evidence type="ECO:0000256" key="1">
    <source>
        <dbReference type="ARBA" id="ARBA00022448"/>
    </source>
</evidence>
<keyword evidence="3" id="KW-0175">Coiled coil</keyword>
<keyword evidence="1" id="KW-0813">Transport</keyword>
<gene>
    <name evidence="6" type="ORF">OXX778_LOCUS9220</name>
</gene>
<protein>
    <recommendedName>
        <fullName evidence="8">Coiled-coil domain-containing protein</fullName>
    </recommendedName>
</protein>
<dbReference type="InterPro" id="IPR019514">
    <property type="entry name" value="Syndetin_C"/>
</dbReference>
<dbReference type="OrthoDB" id="10263345at2759"/>
<evidence type="ECO:0008006" key="8">
    <source>
        <dbReference type="Google" id="ProtNLM"/>
    </source>
</evidence>
<dbReference type="GO" id="GO:0015031">
    <property type="term" value="P:protein transport"/>
    <property type="evidence" value="ECO:0007669"/>
    <property type="project" value="UniProtKB-KW"/>
</dbReference>
<dbReference type="Pfam" id="PF10475">
    <property type="entry name" value="Vps54_N"/>
    <property type="match status" value="1"/>
</dbReference>
<organism evidence="6 7">
    <name type="scientific">Brachionus calyciflorus</name>
    <dbReference type="NCBI Taxonomy" id="104777"/>
    <lineage>
        <taxon>Eukaryota</taxon>
        <taxon>Metazoa</taxon>
        <taxon>Spiralia</taxon>
        <taxon>Gnathifera</taxon>
        <taxon>Rotifera</taxon>
        <taxon>Eurotatoria</taxon>
        <taxon>Monogononta</taxon>
        <taxon>Pseudotrocha</taxon>
        <taxon>Ploima</taxon>
        <taxon>Brachionidae</taxon>
        <taxon>Brachionus</taxon>
    </lineage>
</organism>
<evidence type="ECO:0000313" key="7">
    <source>
        <dbReference type="Proteomes" id="UP000663879"/>
    </source>
</evidence>
<comment type="caution">
    <text evidence="6">The sequence shown here is derived from an EMBL/GenBank/DDBJ whole genome shotgun (WGS) entry which is preliminary data.</text>
</comment>
<dbReference type="GO" id="GO:1990745">
    <property type="term" value="C:EARP complex"/>
    <property type="evidence" value="ECO:0007669"/>
    <property type="project" value="InterPro"/>
</dbReference>
<dbReference type="PANTHER" id="PTHR13258">
    <property type="entry name" value="SYNDETIN"/>
    <property type="match status" value="1"/>
</dbReference>